<reference evidence="4 5" key="1">
    <citation type="submission" date="2016-10" db="EMBL/GenBank/DDBJ databases">
        <authorList>
            <person name="Varghese N."/>
            <person name="Submissions S."/>
        </authorList>
    </citation>
    <scope>NUCLEOTIDE SEQUENCE [LARGE SCALE GENOMIC DNA]</scope>
    <source>
        <strain evidence="4 5">DSM 11449</strain>
    </source>
</reference>
<keyword evidence="5" id="KW-1185">Reference proteome</keyword>
<dbReference type="Pfam" id="PF03724">
    <property type="entry name" value="META"/>
    <property type="match status" value="1"/>
</dbReference>
<dbReference type="EMBL" id="FNND01000004">
    <property type="protein sequence ID" value="SDW83136.1"/>
    <property type="molecule type" value="Genomic_DNA"/>
</dbReference>
<name>A0A1H2WRP4_9FLAO</name>
<evidence type="ECO:0000313" key="5">
    <source>
        <dbReference type="Proteomes" id="UP000182771"/>
    </source>
</evidence>
<feature type="region of interest" description="Disordered" evidence="1">
    <location>
        <begin position="24"/>
        <end position="45"/>
    </location>
</feature>
<feature type="chain" id="PRO_5028818224" evidence="2">
    <location>
        <begin position="21"/>
        <end position="157"/>
    </location>
</feature>
<keyword evidence="4" id="KW-0346">Stress response</keyword>
<dbReference type="AlphaFoldDB" id="A0A1H2WRP4"/>
<evidence type="ECO:0000313" key="4">
    <source>
        <dbReference type="EMBL" id="SDW83136.1"/>
    </source>
</evidence>
<feature type="signal peptide" evidence="2">
    <location>
        <begin position="1"/>
        <end position="20"/>
    </location>
</feature>
<keyword evidence="2" id="KW-0732">Signal</keyword>
<dbReference type="InterPro" id="IPR053147">
    <property type="entry name" value="Hsp_HslJ-like"/>
</dbReference>
<sequence length="157" mass="17280">MNKKKLGLLIIAAIMMQACGNQTSQKSQDASAEPAVSAERPAPIPPLDGQWKADYIKGVKLIENTQSIYLNIDLNKKTISGSDSCNLLSAPIATLTDKQLSFGEIASTLRYCPEIEYQEAFQSALREVATYKLDGEHLHLFDKQGEKLLILDKGTRP</sequence>
<dbReference type="PANTHER" id="PTHR35535">
    <property type="entry name" value="HEAT SHOCK PROTEIN HSLJ"/>
    <property type="match status" value="1"/>
</dbReference>
<dbReference type="Proteomes" id="UP000182771">
    <property type="component" value="Unassembled WGS sequence"/>
</dbReference>
<feature type="domain" description="DUF306" evidence="3">
    <location>
        <begin position="48"/>
        <end position="150"/>
    </location>
</feature>
<accession>A0A1H2WRP4</accession>
<dbReference type="InterPro" id="IPR038670">
    <property type="entry name" value="HslJ-like_sf"/>
</dbReference>
<organism evidence="4 5">
    <name type="scientific">Capnocytophaga granulosa</name>
    <dbReference type="NCBI Taxonomy" id="45242"/>
    <lineage>
        <taxon>Bacteria</taxon>
        <taxon>Pseudomonadati</taxon>
        <taxon>Bacteroidota</taxon>
        <taxon>Flavobacteriia</taxon>
        <taxon>Flavobacteriales</taxon>
        <taxon>Flavobacteriaceae</taxon>
        <taxon>Capnocytophaga</taxon>
    </lineage>
</organism>
<dbReference type="Gene3D" id="2.40.128.270">
    <property type="match status" value="1"/>
</dbReference>
<comment type="caution">
    <text evidence="4">The sequence shown here is derived from an EMBL/GenBank/DDBJ whole genome shotgun (WGS) entry which is preliminary data.</text>
</comment>
<dbReference type="GeneID" id="85017299"/>
<evidence type="ECO:0000256" key="1">
    <source>
        <dbReference type="SAM" id="MobiDB-lite"/>
    </source>
</evidence>
<dbReference type="InterPro" id="IPR005184">
    <property type="entry name" value="DUF306_Meta_HslJ"/>
</dbReference>
<dbReference type="PROSITE" id="PS51257">
    <property type="entry name" value="PROKAR_LIPOPROTEIN"/>
    <property type="match status" value="1"/>
</dbReference>
<proteinExistence type="predicted"/>
<gene>
    <name evidence="4" type="ORF">SAMN05444420_104180</name>
</gene>
<evidence type="ECO:0000256" key="2">
    <source>
        <dbReference type="SAM" id="SignalP"/>
    </source>
</evidence>
<dbReference type="PANTHER" id="PTHR35535:SF1">
    <property type="entry name" value="HEAT SHOCK PROTEIN HSLJ"/>
    <property type="match status" value="1"/>
</dbReference>
<protein>
    <submittedName>
        <fullName evidence="4">Heat shock protein HslJ</fullName>
    </submittedName>
</protein>
<evidence type="ECO:0000259" key="3">
    <source>
        <dbReference type="Pfam" id="PF03724"/>
    </source>
</evidence>
<dbReference type="OrthoDB" id="1149604at2"/>
<dbReference type="RefSeq" id="WP_016420797.1">
    <property type="nucleotide sequence ID" value="NZ_FNND01000004.1"/>
</dbReference>